<keyword evidence="5" id="KW-0805">Transcription regulation</keyword>
<evidence type="ECO:0000256" key="6">
    <source>
        <dbReference type="ARBA" id="ARBA00023125"/>
    </source>
</evidence>
<keyword evidence="2" id="KW-0479">Metal-binding</keyword>
<sequence>MSESETEIQESGDEISSPKSSRKKRSLAYQHFDYEEESGNYHCKICRSKYHKKSDGSTSALVKHLRATHPSLFNAKNATLDGFVKTEGSKQVDKIEPFTAAGLRKRIMEVTVLENLPFRLAEKPSFQSLIKYCNSQATFPCANTIKSDVEKLYLEKKIELKGELMAIDSKISFIIDAWTSANQKSYLGVIAQWIDTKWDLQIRVLDLLELEGSHTGERLAVSFMDLLDEYEISSKILGVTADNAGNMNTFAEALERKLKRRGIQFTQENNRIRCLAHIVNLICQAAIDKLEKIACEQAMEVDSDPDLEDADRFSEGVITKLRHGVVKIRSSPQRLEAFRRQCEVMNIKHLELIRDIKTRWNSTYDMITRALKMKQPYSATLQNHAALTKYRLSDLDWSIIEQMQRFLEVRNADFRQKEHLEQYISDEEIGLEGIDSQTSEPSDQDYPSWLQEVAIKAMEKLVQYYPTSHGLAYIAGTVFDPRLKFEWYEASKFGIDAISGYRKRLTEKWATSYKKGEGTRDKDQTADVRENIFEKQLRKMRRLEPVDEFDKYCSEKTVDSSLLSCGALGWWKVHAEEFPQLSAMAKDFLAVAGSGVPVESLFSNGPDILSHRRLNMKVDTVKQCICFKSWLKCVEAQSLGTVVAEKMCGDRI</sequence>
<dbReference type="GO" id="GO:0005634">
    <property type="term" value="C:nucleus"/>
    <property type="evidence" value="ECO:0007669"/>
    <property type="project" value="UniProtKB-SubCell"/>
</dbReference>
<evidence type="ECO:0000256" key="5">
    <source>
        <dbReference type="ARBA" id="ARBA00023015"/>
    </source>
</evidence>
<dbReference type="AlphaFoldDB" id="A0A226D9T1"/>
<dbReference type="GO" id="GO:0008270">
    <property type="term" value="F:zinc ion binding"/>
    <property type="evidence" value="ECO:0007669"/>
    <property type="project" value="UniProtKB-KW"/>
</dbReference>
<dbReference type="EMBL" id="LNIX01000027">
    <property type="protein sequence ID" value="OXA41900.1"/>
    <property type="molecule type" value="Genomic_DNA"/>
</dbReference>
<dbReference type="Proteomes" id="UP000198287">
    <property type="component" value="Unassembled WGS sequence"/>
</dbReference>
<keyword evidence="8" id="KW-0539">Nucleus</keyword>
<dbReference type="SMART" id="SM00614">
    <property type="entry name" value="ZnF_BED"/>
    <property type="match status" value="1"/>
</dbReference>
<keyword evidence="7" id="KW-0804">Transcription</keyword>
<reference evidence="12 13" key="1">
    <citation type="submission" date="2015-12" db="EMBL/GenBank/DDBJ databases">
        <title>The genome of Folsomia candida.</title>
        <authorList>
            <person name="Faddeeva A."/>
            <person name="Derks M.F."/>
            <person name="Anvar Y."/>
            <person name="Smit S."/>
            <person name="Van Straalen N."/>
            <person name="Roelofs D."/>
        </authorList>
    </citation>
    <scope>NUCLEOTIDE SEQUENCE [LARGE SCALE GENOMIC DNA]</scope>
    <source>
        <strain evidence="12 13">VU population</strain>
        <tissue evidence="12">Whole body</tissue>
    </source>
</reference>
<keyword evidence="4" id="KW-0862">Zinc</keyword>
<dbReference type="PANTHER" id="PTHR46481">
    <property type="entry name" value="ZINC FINGER BED DOMAIN-CONTAINING PROTEIN 4"/>
    <property type="match status" value="1"/>
</dbReference>
<dbReference type="SUPFAM" id="SSF53098">
    <property type="entry name" value="Ribonuclease H-like"/>
    <property type="match status" value="1"/>
</dbReference>
<feature type="domain" description="BED-type" evidence="11">
    <location>
        <begin position="23"/>
        <end position="76"/>
    </location>
</feature>
<name>A0A226D9T1_FOLCA</name>
<proteinExistence type="predicted"/>
<dbReference type="PANTHER" id="PTHR46481:SF10">
    <property type="entry name" value="ZINC FINGER BED DOMAIN-CONTAINING PROTEIN 39"/>
    <property type="match status" value="1"/>
</dbReference>
<dbReference type="STRING" id="158441.A0A226D9T1"/>
<feature type="region of interest" description="Disordered" evidence="10">
    <location>
        <begin position="1"/>
        <end position="24"/>
    </location>
</feature>
<dbReference type="PROSITE" id="PS50808">
    <property type="entry name" value="ZF_BED"/>
    <property type="match status" value="1"/>
</dbReference>
<dbReference type="InterPro" id="IPR012337">
    <property type="entry name" value="RNaseH-like_sf"/>
</dbReference>
<dbReference type="InterPro" id="IPR052035">
    <property type="entry name" value="ZnF_BED_domain_contain"/>
</dbReference>
<comment type="caution">
    <text evidence="12">The sequence shown here is derived from an EMBL/GenBank/DDBJ whole genome shotgun (WGS) entry which is preliminary data.</text>
</comment>
<keyword evidence="6" id="KW-0238">DNA-binding</keyword>
<keyword evidence="13" id="KW-1185">Reference proteome</keyword>
<dbReference type="OMA" id="SEMCASE"/>
<evidence type="ECO:0000256" key="7">
    <source>
        <dbReference type="ARBA" id="ARBA00023163"/>
    </source>
</evidence>
<evidence type="ECO:0000313" key="13">
    <source>
        <dbReference type="Proteomes" id="UP000198287"/>
    </source>
</evidence>
<evidence type="ECO:0000256" key="2">
    <source>
        <dbReference type="ARBA" id="ARBA00022723"/>
    </source>
</evidence>
<dbReference type="GO" id="GO:0003677">
    <property type="term" value="F:DNA binding"/>
    <property type="evidence" value="ECO:0007669"/>
    <property type="project" value="UniProtKB-KW"/>
</dbReference>
<evidence type="ECO:0000256" key="3">
    <source>
        <dbReference type="ARBA" id="ARBA00022771"/>
    </source>
</evidence>
<protein>
    <submittedName>
        <fullName evidence="12">Putative AC9 transposase</fullName>
    </submittedName>
</protein>
<evidence type="ECO:0000256" key="10">
    <source>
        <dbReference type="SAM" id="MobiDB-lite"/>
    </source>
</evidence>
<dbReference type="Pfam" id="PF05699">
    <property type="entry name" value="Dimer_Tnp_hAT"/>
    <property type="match status" value="1"/>
</dbReference>
<keyword evidence="3 9" id="KW-0863">Zinc-finger</keyword>
<organism evidence="12 13">
    <name type="scientific">Folsomia candida</name>
    <name type="common">Springtail</name>
    <dbReference type="NCBI Taxonomy" id="158441"/>
    <lineage>
        <taxon>Eukaryota</taxon>
        <taxon>Metazoa</taxon>
        <taxon>Ecdysozoa</taxon>
        <taxon>Arthropoda</taxon>
        <taxon>Hexapoda</taxon>
        <taxon>Collembola</taxon>
        <taxon>Entomobryomorpha</taxon>
        <taxon>Isotomoidea</taxon>
        <taxon>Isotomidae</taxon>
        <taxon>Proisotominae</taxon>
        <taxon>Folsomia</taxon>
    </lineage>
</organism>
<accession>A0A226D9T1</accession>
<evidence type="ECO:0000256" key="8">
    <source>
        <dbReference type="ARBA" id="ARBA00023242"/>
    </source>
</evidence>
<comment type="subcellular location">
    <subcellularLocation>
        <location evidence="1">Nucleus</location>
    </subcellularLocation>
</comment>
<evidence type="ECO:0000256" key="4">
    <source>
        <dbReference type="ARBA" id="ARBA00022833"/>
    </source>
</evidence>
<dbReference type="InterPro" id="IPR008906">
    <property type="entry name" value="HATC_C_dom"/>
</dbReference>
<feature type="compositionally biased region" description="Acidic residues" evidence="10">
    <location>
        <begin position="1"/>
        <end position="13"/>
    </location>
</feature>
<evidence type="ECO:0000259" key="11">
    <source>
        <dbReference type="PROSITE" id="PS50808"/>
    </source>
</evidence>
<evidence type="ECO:0000313" key="12">
    <source>
        <dbReference type="EMBL" id="OXA41900.1"/>
    </source>
</evidence>
<gene>
    <name evidence="12" type="ORF">Fcan01_23110</name>
</gene>
<dbReference type="OrthoDB" id="6770822at2759"/>
<evidence type="ECO:0000256" key="9">
    <source>
        <dbReference type="PROSITE-ProRule" id="PRU00027"/>
    </source>
</evidence>
<dbReference type="Pfam" id="PF02892">
    <property type="entry name" value="zf-BED"/>
    <property type="match status" value="1"/>
</dbReference>
<evidence type="ECO:0000256" key="1">
    <source>
        <dbReference type="ARBA" id="ARBA00004123"/>
    </source>
</evidence>
<dbReference type="InterPro" id="IPR003656">
    <property type="entry name" value="Znf_BED"/>
</dbReference>
<dbReference type="GO" id="GO:0046983">
    <property type="term" value="F:protein dimerization activity"/>
    <property type="evidence" value="ECO:0007669"/>
    <property type="project" value="InterPro"/>
</dbReference>